<evidence type="ECO:0000256" key="2">
    <source>
        <dbReference type="ARBA" id="ARBA00022898"/>
    </source>
</evidence>
<feature type="region of interest" description="Disordered" evidence="3">
    <location>
        <begin position="1"/>
        <end position="29"/>
    </location>
</feature>
<keyword evidence="5" id="KW-1185">Reference proteome</keyword>
<comment type="cofactor">
    <cofactor evidence="1">
        <name>pyridoxal 5'-phosphate</name>
        <dbReference type="ChEBI" id="CHEBI:597326"/>
    </cofactor>
</comment>
<dbReference type="Proteomes" id="UP000245207">
    <property type="component" value="Unassembled WGS sequence"/>
</dbReference>
<dbReference type="EMBL" id="PKPP01009692">
    <property type="protein sequence ID" value="PWA47691.1"/>
    <property type="molecule type" value="Genomic_DNA"/>
</dbReference>
<reference evidence="4 5" key="1">
    <citation type="journal article" date="2018" name="Mol. Plant">
        <title>The genome of Artemisia annua provides insight into the evolution of Asteraceae family and artemisinin biosynthesis.</title>
        <authorList>
            <person name="Shen Q."/>
            <person name="Zhang L."/>
            <person name="Liao Z."/>
            <person name="Wang S."/>
            <person name="Yan T."/>
            <person name="Shi P."/>
            <person name="Liu M."/>
            <person name="Fu X."/>
            <person name="Pan Q."/>
            <person name="Wang Y."/>
            <person name="Lv Z."/>
            <person name="Lu X."/>
            <person name="Zhang F."/>
            <person name="Jiang W."/>
            <person name="Ma Y."/>
            <person name="Chen M."/>
            <person name="Hao X."/>
            <person name="Li L."/>
            <person name="Tang Y."/>
            <person name="Lv G."/>
            <person name="Zhou Y."/>
            <person name="Sun X."/>
            <person name="Brodelius P.E."/>
            <person name="Rose J.K.C."/>
            <person name="Tang K."/>
        </authorList>
    </citation>
    <scope>NUCLEOTIDE SEQUENCE [LARGE SCALE GENOMIC DNA]</scope>
    <source>
        <strain evidence="5">cv. Huhao1</strain>
        <tissue evidence="4">Leaf</tissue>
    </source>
</reference>
<accession>A0A2U1LF99</accession>
<dbReference type="STRING" id="35608.A0A2U1LF99"/>
<name>A0A2U1LF99_ARTAN</name>
<evidence type="ECO:0000256" key="1">
    <source>
        <dbReference type="ARBA" id="ARBA00001933"/>
    </source>
</evidence>
<dbReference type="PANTHER" id="PTHR48077:SF4">
    <property type="entry name" value="TRYPTOPHAN SYNTHASE"/>
    <property type="match status" value="1"/>
</dbReference>
<feature type="compositionally biased region" description="Gly residues" evidence="3">
    <location>
        <begin position="1"/>
        <end position="10"/>
    </location>
</feature>
<dbReference type="AlphaFoldDB" id="A0A2U1LF99"/>
<dbReference type="PANTHER" id="PTHR48077">
    <property type="entry name" value="TRYPTOPHAN SYNTHASE-RELATED"/>
    <property type="match status" value="1"/>
</dbReference>
<organism evidence="4 5">
    <name type="scientific">Artemisia annua</name>
    <name type="common">Sweet wormwood</name>
    <dbReference type="NCBI Taxonomy" id="35608"/>
    <lineage>
        <taxon>Eukaryota</taxon>
        <taxon>Viridiplantae</taxon>
        <taxon>Streptophyta</taxon>
        <taxon>Embryophyta</taxon>
        <taxon>Tracheophyta</taxon>
        <taxon>Spermatophyta</taxon>
        <taxon>Magnoliopsida</taxon>
        <taxon>eudicotyledons</taxon>
        <taxon>Gunneridae</taxon>
        <taxon>Pentapetalae</taxon>
        <taxon>asterids</taxon>
        <taxon>campanulids</taxon>
        <taxon>Asterales</taxon>
        <taxon>Asteraceae</taxon>
        <taxon>Asteroideae</taxon>
        <taxon>Anthemideae</taxon>
        <taxon>Artemisiinae</taxon>
        <taxon>Artemisia</taxon>
    </lineage>
</organism>
<dbReference type="Gene3D" id="3.40.50.1100">
    <property type="match status" value="1"/>
</dbReference>
<evidence type="ECO:0000256" key="3">
    <source>
        <dbReference type="SAM" id="MobiDB-lite"/>
    </source>
</evidence>
<dbReference type="OrthoDB" id="1406169at2759"/>
<dbReference type="GO" id="GO:0004834">
    <property type="term" value="F:tryptophan synthase activity"/>
    <property type="evidence" value="ECO:0007669"/>
    <property type="project" value="InterPro"/>
</dbReference>
<sequence>MKSGFLGVGGRGEKDNNKDNTSLADQSREKIQLEQVNVTTNDVTIMDGNGDLNVHLSTSLADQNSLEAASTSTNDKATKVDSPTSFANVINATSMVPKVNFRILVNEHRVDNSDTMLPMAAMKKDAASELIREWIENLETGYYLSENKEKKQGSEQWRSGVGCQTCRPVACVGSGRNALGEVGVYHGAMCYLLQDEDSQIARTQSVASGLKFPGVSPELSFLRDASIVKCYIVTDQEAIDAYKRLCCLEGIIPALEASHALAYQEKLCPTLPHDTKFV</sequence>
<dbReference type="GO" id="GO:0005737">
    <property type="term" value="C:cytoplasm"/>
    <property type="evidence" value="ECO:0007669"/>
    <property type="project" value="TreeGrafter"/>
</dbReference>
<dbReference type="InterPro" id="IPR036052">
    <property type="entry name" value="TrpB-like_PALP_sf"/>
</dbReference>
<evidence type="ECO:0000313" key="4">
    <source>
        <dbReference type="EMBL" id="PWA47691.1"/>
    </source>
</evidence>
<keyword evidence="2" id="KW-0663">Pyridoxal phosphate</keyword>
<dbReference type="SUPFAM" id="SSF53686">
    <property type="entry name" value="Tryptophan synthase beta subunit-like PLP-dependent enzymes"/>
    <property type="match status" value="1"/>
</dbReference>
<dbReference type="InterPro" id="IPR023026">
    <property type="entry name" value="Trp_synth_beta/beta-like"/>
</dbReference>
<protein>
    <submittedName>
        <fullName evidence="4">Pyridoxal-5'-phosphate-dependent enzyme family protein</fullName>
    </submittedName>
</protein>
<evidence type="ECO:0000313" key="5">
    <source>
        <dbReference type="Proteomes" id="UP000245207"/>
    </source>
</evidence>
<proteinExistence type="predicted"/>
<gene>
    <name evidence="4" type="ORF">CTI12_AA351370</name>
</gene>
<comment type="caution">
    <text evidence="4">The sequence shown here is derived from an EMBL/GenBank/DDBJ whole genome shotgun (WGS) entry which is preliminary data.</text>
</comment>